<dbReference type="PROSITE" id="PS01126">
    <property type="entry name" value="EF_TS_1"/>
    <property type="match status" value="1"/>
</dbReference>
<keyword evidence="3 6" id="KW-0963">Cytoplasm</keyword>
<dbReference type="InterPro" id="IPR014039">
    <property type="entry name" value="Transl_elong_EFTs/EF1B_dimer"/>
</dbReference>
<dbReference type="NCBIfam" id="TIGR00116">
    <property type="entry name" value="tsf"/>
    <property type="match status" value="1"/>
</dbReference>
<evidence type="ECO:0000256" key="4">
    <source>
        <dbReference type="ARBA" id="ARBA00022768"/>
    </source>
</evidence>
<dbReference type="InterPro" id="IPR036402">
    <property type="entry name" value="EF-Ts_dimer_sf"/>
</dbReference>
<dbReference type="CDD" id="cd14275">
    <property type="entry name" value="UBA_EF-Ts"/>
    <property type="match status" value="1"/>
</dbReference>
<evidence type="ECO:0000256" key="3">
    <source>
        <dbReference type="ARBA" id="ARBA00022490"/>
    </source>
</evidence>
<comment type="caution">
    <text evidence="6">Lacks conserved residue(s) required for the propagation of feature annotation.</text>
</comment>
<keyword evidence="5 6" id="KW-0648">Protein biosynthesis</keyword>
<gene>
    <name evidence="6" type="primary">tsf</name>
    <name evidence="10" type="ORF">DBW98_03040</name>
</gene>
<evidence type="ECO:0000313" key="11">
    <source>
        <dbReference type="Proteomes" id="UP000253032"/>
    </source>
</evidence>
<feature type="domain" description="UBA" evidence="9">
    <location>
        <begin position="4"/>
        <end position="42"/>
    </location>
</feature>
<dbReference type="Gene3D" id="1.10.286.20">
    <property type="match status" value="1"/>
</dbReference>
<dbReference type="SMART" id="SM00165">
    <property type="entry name" value="UBA"/>
    <property type="match status" value="1"/>
</dbReference>
<dbReference type="SUPFAM" id="SSF46934">
    <property type="entry name" value="UBA-like"/>
    <property type="match status" value="1"/>
</dbReference>
<dbReference type="InterPro" id="IPR018101">
    <property type="entry name" value="Transl_elong_Ts_CS"/>
</dbReference>
<dbReference type="SUPFAM" id="SSF54713">
    <property type="entry name" value="Elongation factor Ts (EF-Ts), dimerisation domain"/>
    <property type="match status" value="2"/>
</dbReference>
<dbReference type="InterPro" id="IPR015940">
    <property type="entry name" value="UBA"/>
</dbReference>
<protein>
    <recommendedName>
        <fullName evidence="2 6">Elongation factor Ts</fullName>
        <shortName evidence="6">EF-Ts</shortName>
    </recommendedName>
</protein>
<evidence type="ECO:0000256" key="1">
    <source>
        <dbReference type="ARBA" id="ARBA00005532"/>
    </source>
</evidence>
<evidence type="ECO:0000256" key="5">
    <source>
        <dbReference type="ARBA" id="ARBA00022917"/>
    </source>
</evidence>
<evidence type="ECO:0000256" key="2">
    <source>
        <dbReference type="ARBA" id="ARBA00016956"/>
    </source>
</evidence>
<dbReference type="GO" id="GO:0003746">
    <property type="term" value="F:translation elongation factor activity"/>
    <property type="evidence" value="ECO:0007669"/>
    <property type="project" value="UniProtKB-UniRule"/>
</dbReference>
<evidence type="ECO:0000256" key="6">
    <source>
        <dbReference type="HAMAP-Rule" id="MF_00050"/>
    </source>
</evidence>
<proteinExistence type="inferred from homology"/>
<accession>A0A368BL46</accession>
<dbReference type="PROSITE" id="PS01127">
    <property type="entry name" value="EF_TS_2"/>
    <property type="match status" value="1"/>
</dbReference>
<evidence type="ECO:0000256" key="8">
    <source>
        <dbReference type="RuleBase" id="RU000643"/>
    </source>
</evidence>
<comment type="function">
    <text evidence="6 7">Associates with the EF-Tu.GDP complex and induces the exchange of GDP to GTP. It remains bound to the aminoacyl-tRNA.EF-Tu.GTP complex up to the GTP hydrolysis stage on the ribosome.</text>
</comment>
<dbReference type="PANTHER" id="PTHR11741:SF0">
    <property type="entry name" value="ELONGATION FACTOR TS, MITOCHONDRIAL"/>
    <property type="match status" value="1"/>
</dbReference>
<dbReference type="PANTHER" id="PTHR11741">
    <property type="entry name" value="ELONGATION FACTOR TS"/>
    <property type="match status" value="1"/>
</dbReference>
<evidence type="ECO:0000256" key="7">
    <source>
        <dbReference type="RuleBase" id="RU000642"/>
    </source>
</evidence>
<name>A0A368BL46_9GAMM</name>
<comment type="caution">
    <text evidence="10">The sequence shown here is derived from an EMBL/GenBank/DDBJ whole genome shotgun (WGS) entry which is preliminary data.</text>
</comment>
<keyword evidence="4 6" id="KW-0251">Elongation factor</keyword>
<dbReference type="Gene3D" id="1.10.8.10">
    <property type="entry name" value="DNA helicase RuvA subunit, C-terminal domain"/>
    <property type="match status" value="1"/>
</dbReference>
<dbReference type="FunFam" id="1.10.286.20:FF:000001">
    <property type="entry name" value="Elongation factor Ts"/>
    <property type="match status" value="1"/>
</dbReference>
<dbReference type="Gene3D" id="3.30.479.20">
    <property type="entry name" value="Elongation factor Ts, dimerisation domain"/>
    <property type="match status" value="2"/>
</dbReference>
<dbReference type="EMBL" id="QOPC01000014">
    <property type="protein sequence ID" value="RCL38033.1"/>
    <property type="molecule type" value="Genomic_DNA"/>
</dbReference>
<evidence type="ECO:0000259" key="9">
    <source>
        <dbReference type="SMART" id="SM00165"/>
    </source>
</evidence>
<comment type="subcellular location">
    <subcellularLocation>
        <location evidence="6 8">Cytoplasm</location>
    </subcellularLocation>
</comment>
<reference evidence="10 11" key="1">
    <citation type="journal article" date="2018" name="Microbiome">
        <title>Fine metagenomic profile of the Mediterranean stratified and mixed water columns revealed by assembly and recruitment.</title>
        <authorList>
            <person name="Haro-Moreno J.M."/>
            <person name="Lopez-Perez M."/>
            <person name="De La Torre J.R."/>
            <person name="Picazo A."/>
            <person name="Camacho A."/>
            <person name="Rodriguez-Valera F."/>
        </authorList>
    </citation>
    <scope>NUCLEOTIDE SEQUENCE [LARGE SCALE GENOMIC DNA]</scope>
    <source>
        <strain evidence="10">MED-G84</strain>
    </source>
</reference>
<evidence type="ECO:0000313" key="10">
    <source>
        <dbReference type="EMBL" id="RCL38033.1"/>
    </source>
</evidence>
<dbReference type="FunFam" id="1.10.8.10:FF:000001">
    <property type="entry name" value="Elongation factor Ts"/>
    <property type="match status" value="1"/>
</dbReference>
<dbReference type="InterPro" id="IPR001816">
    <property type="entry name" value="Transl_elong_EFTs/EF1B"/>
</dbReference>
<dbReference type="Pfam" id="PF00889">
    <property type="entry name" value="EF_TS"/>
    <property type="match status" value="1"/>
</dbReference>
<dbReference type="AlphaFoldDB" id="A0A368BL46"/>
<comment type="similarity">
    <text evidence="1 6 7">Belongs to the EF-Ts family.</text>
</comment>
<sequence length="285" mass="31411">MSITASQVKELREMSGVGMMECKKALVETDGDIEKALDLLRANSSLKAEKKASRVAADGEVKIAENSKYMSLVEINSETDFAAKDSQFKDFADDVAEYLVSNQLNEIADLCSVFEEKRQSLIQSIGENIQLRRLETLEVQSGGSIGVYVHSDGKLAAMVSIDSDNKELAKDLAMHVSATNPSCLQSDDIDPELLERERSIFLAQAEESGKDESIMEKMVEGKVKRFLSEVTLVSQGFVKNPDQSIEQLLNENNTSIIAFARFKVGEGIDVEVKDFAAEVAEQLQK</sequence>
<dbReference type="GO" id="GO:0005737">
    <property type="term" value="C:cytoplasm"/>
    <property type="evidence" value="ECO:0007669"/>
    <property type="project" value="UniProtKB-SubCell"/>
</dbReference>
<organism evidence="10 11">
    <name type="scientific">SAR86 cluster bacterium</name>
    <dbReference type="NCBI Taxonomy" id="2030880"/>
    <lineage>
        <taxon>Bacteria</taxon>
        <taxon>Pseudomonadati</taxon>
        <taxon>Pseudomonadota</taxon>
        <taxon>Gammaproteobacteria</taxon>
        <taxon>SAR86 cluster</taxon>
    </lineage>
</organism>
<dbReference type="HAMAP" id="MF_00050">
    <property type="entry name" value="EF_Ts"/>
    <property type="match status" value="1"/>
</dbReference>
<dbReference type="InterPro" id="IPR009060">
    <property type="entry name" value="UBA-like_sf"/>
</dbReference>
<dbReference type="Proteomes" id="UP000253032">
    <property type="component" value="Unassembled WGS sequence"/>
</dbReference>